<sequence length="94" mass="10624">MTTETDRDVDIRELYARYRVLKAIQTQLLLTTAARSGDPKEFVQSLMLHVEETFRMAKQSATAGQSQAVADSVDFLRDYSMRLIAALTPNATRQ</sequence>
<dbReference type="AlphaFoldDB" id="H0HQX6"/>
<proteinExistence type="predicted"/>
<dbReference type="Proteomes" id="UP000003250">
    <property type="component" value="Unassembled WGS sequence"/>
</dbReference>
<gene>
    <name evidence="1" type="ORF">MAXJ12_12792</name>
</gene>
<dbReference type="EMBL" id="AHAM01000097">
    <property type="protein sequence ID" value="EHK56838.1"/>
    <property type="molecule type" value="Genomic_DNA"/>
</dbReference>
<dbReference type="PATRIC" id="fig|1107882.3.peg.2505"/>
<accession>H0HQX6</accession>
<protein>
    <submittedName>
        <fullName evidence="1">Uncharacterized protein</fullName>
    </submittedName>
</protein>
<reference evidence="1 2" key="1">
    <citation type="journal article" date="2012" name="J. Bacteriol.">
        <title>Draft Genome Sequence of Mesorhizobium alhagi CCNWXJ12-2T, a Novel Salt-Resistant Species Isolated from the Desert of Northwestern China.</title>
        <authorList>
            <person name="Zhou M."/>
            <person name="Chen W."/>
            <person name="Chen H."/>
            <person name="Wei G."/>
        </authorList>
    </citation>
    <scope>NUCLEOTIDE SEQUENCE [LARGE SCALE GENOMIC DNA]</scope>
    <source>
        <strain evidence="1 2">CCNWXJ12-2</strain>
    </source>
</reference>
<keyword evidence="2" id="KW-1185">Reference proteome</keyword>
<evidence type="ECO:0000313" key="1">
    <source>
        <dbReference type="EMBL" id="EHK56838.1"/>
    </source>
</evidence>
<evidence type="ECO:0000313" key="2">
    <source>
        <dbReference type="Proteomes" id="UP000003250"/>
    </source>
</evidence>
<dbReference type="RefSeq" id="WP_008836186.1">
    <property type="nucleotide sequence ID" value="NZ_AHAM01000097.1"/>
</dbReference>
<name>H0HQX6_9HYPH</name>
<organism evidence="1 2">
    <name type="scientific">Mesorhizobium alhagi CCNWXJ12-2</name>
    <dbReference type="NCBI Taxonomy" id="1107882"/>
    <lineage>
        <taxon>Bacteria</taxon>
        <taxon>Pseudomonadati</taxon>
        <taxon>Pseudomonadota</taxon>
        <taxon>Alphaproteobacteria</taxon>
        <taxon>Hyphomicrobiales</taxon>
        <taxon>Phyllobacteriaceae</taxon>
        <taxon>Allomesorhizobium</taxon>
    </lineage>
</organism>